<dbReference type="PANTHER" id="PTHR21666">
    <property type="entry name" value="PEPTIDASE-RELATED"/>
    <property type="match status" value="1"/>
</dbReference>
<evidence type="ECO:0000256" key="1">
    <source>
        <dbReference type="ARBA" id="ARBA00022729"/>
    </source>
</evidence>
<proteinExistence type="predicted"/>
<dbReference type="Proteomes" id="UP000664382">
    <property type="component" value="Unassembled WGS sequence"/>
</dbReference>
<evidence type="ECO:0000259" key="4">
    <source>
        <dbReference type="Pfam" id="PF26571"/>
    </source>
</evidence>
<dbReference type="RefSeq" id="WP_208098914.1">
    <property type="nucleotide sequence ID" value="NZ_JAGDYM010000017.1"/>
</dbReference>
<evidence type="ECO:0000313" key="6">
    <source>
        <dbReference type="Proteomes" id="UP000664382"/>
    </source>
</evidence>
<sequence length="557" mass="58036">MLKKLAIGLLALVLAAPLLSMVGIGLLMNPALSGACTVSGGSITVGEVPDELAVQTRDGEQFTLNKTQLTHAATIIETGSGIDGVNRDGLQIALMAALTESMLRQLANTSAYPESAEYPNDGDGSDNDSLGLFQMRPQSGWGTVAELMDTTYQAEAFFGGPDGPNGGSPRGLLDIPGWEDMGKGEAAQAVEVSAHPERYENYSPVAVAILDALIGPTTGTATAGTPDSSPAIVPALAAESSRVVFPLPEGTWTATSPFGPRVHPITGEESFHTGSDFSAPDGTPILAAADGTVMVAEFSGGYGGLVVIEHTIDGATVATAYAHSWEDGIHVTAGDQVTAGQHIADVGSSGMSTGPHLHFEVRDGSADGEYIDPAAWLNDQNAADLPEAETEPPGGDCDPETGSTPGGEPDPFTGDNPDELADDPTTDGQITRRTLHLYQQTSVAFPDTTWACYSPRPGSVSEHPLGRACDIAFGNAIGQRPTPAQREQGWEVTNWLKTHAEVLGVEYLIWDGKIWSLARDDEGWRDYNGGGMHDPGSITGGHFDHSHVTVANSVGGA</sequence>
<accession>A0A939MMW4</accession>
<keyword evidence="6" id="KW-1185">Reference proteome</keyword>
<dbReference type="Pfam" id="PF01551">
    <property type="entry name" value="Peptidase_M23"/>
    <property type="match status" value="1"/>
</dbReference>
<dbReference type="InterPro" id="IPR011055">
    <property type="entry name" value="Dup_hybrid_motif"/>
</dbReference>
<feature type="domain" description="M23ase beta-sheet core" evidence="3">
    <location>
        <begin position="271"/>
        <end position="373"/>
    </location>
</feature>
<dbReference type="Pfam" id="PF26571">
    <property type="entry name" value="VldE"/>
    <property type="match status" value="1"/>
</dbReference>
<dbReference type="GO" id="GO:0004222">
    <property type="term" value="F:metalloendopeptidase activity"/>
    <property type="evidence" value="ECO:0007669"/>
    <property type="project" value="TreeGrafter"/>
</dbReference>
<name>A0A939MMW4_9MICO</name>
<reference evidence="5" key="1">
    <citation type="submission" date="2021-03" db="EMBL/GenBank/DDBJ databases">
        <title>Leucobacter chromiisoli sp. nov., isolated from chromium-containing soil of chemical plant.</title>
        <authorList>
            <person name="Xu Z."/>
        </authorList>
    </citation>
    <scope>NUCLEOTIDE SEQUENCE</scope>
    <source>
        <strain evidence="5">S27</strain>
    </source>
</reference>
<keyword evidence="1" id="KW-0732">Signal</keyword>
<dbReference type="CDD" id="cd12797">
    <property type="entry name" value="M23_peptidase"/>
    <property type="match status" value="1"/>
</dbReference>
<dbReference type="InterPro" id="IPR058593">
    <property type="entry name" value="ARB_07466-like_C"/>
</dbReference>
<dbReference type="SUPFAM" id="SSF51261">
    <property type="entry name" value="Duplicated hybrid motif"/>
    <property type="match status" value="1"/>
</dbReference>
<feature type="compositionally biased region" description="Acidic residues" evidence="2">
    <location>
        <begin position="416"/>
        <end position="425"/>
    </location>
</feature>
<dbReference type="InterPro" id="IPR050570">
    <property type="entry name" value="Cell_wall_metabolism_enzyme"/>
</dbReference>
<evidence type="ECO:0000256" key="2">
    <source>
        <dbReference type="SAM" id="MobiDB-lite"/>
    </source>
</evidence>
<comment type="caution">
    <text evidence="5">The sequence shown here is derived from an EMBL/GenBank/DDBJ whole genome shotgun (WGS) entry which is preliminary data.</text>
</comment>
<organism evidence="5 6">
    <name type="scientific">Leucobacter weissii</name>
    <dbReference type="NCBI Taxonomy" id="1983706"/>
    <lineage>
        <taxon>Bacteria</taxon>
        <taxon>Bacillati</taxon>
        <taxon>Actinomycetota</taxon>
        <taxon>Actinomycetes</taxon>
        <taxon>Micrococcales</taxon>
        <taxon>Microbacteriaceae</taxon>
        <taxon>Leucobacter</taxon>
    </lineage>
</organism>
<feature type="domain" description="ARB-07466-like C-terminal" evidence="4">
    <location>
        <begin position="427"/>
        <end position="533"/>
    </location>
</feature>
<dbReference type="EMBL" id="JAGDYM010000017">
    <property type="protein sequence ID" value="MBO1903155.1"/>
    <property type="molecule type" value="Genomic_DNA"/>
</dbReference>
<protein>
    <submittedName>
        <fullName evidence="5">M23 family metallopeptidase</fullName>
    </submittedName>
</protein>
<dbReference type="InterPro" id="IPR016047">
    <property type="entry name" value="M23ase_b-sheet_dom"/>
</dbReference>
<dbReference type="AlphaFoldDB" id="A0A939MMW4"/>
<feature type="region of interest" description="Disordered" evidence="2">
    <location>
        <begin position="385"/>
        <end position="427"/>
    </location>
</feature>
<evidence type="ECO:0000259" key="3">
    <source>
        <dbReference type="Pfam" id="PF01551"/>
    </source>
</evidence>
<dbReference type="PANTHER" id="PTHR21666:SF289">
    <property type="entry name" value="L-ALA--D-GLU ENDOPEPTIDASE"/>
    <property type="match status" value="1"/>
</dbReference>
<evidence type="ECO:0000313" key="5">
    <source>
        <dbReference type="EMBL" id="MBO1903155.1"/>
    </source>
</evidence>
<dbReference type="Gene3D" id="2.70.70.10">
    <property type="entry name" value="Glucose Permease (Domain IIA)"/>
    <property type="match status" value="1"/>
</dbReference>
<gene>
    <name evidence="5" type="ORF">J4H92_14520</name>
</gene>